<evidence type="ECO:0000256" key="2">
    <source>
        <dbReference type="PROSITE-ProRule" id="PRU00376"/>
    </source>
</evidence>
<gene>
    <name evidence="5" type="ORF">EAG_14571</name>
</gene>
<dbReference type="OrthoDB" id="1741717at2759"/>
<feature type="compositionally biased region" description="Polar residues" evidence="3">
    <location>
        <begin position="193"/>
        <end position="208"/>
    </location>
</feature>
<dbReference type="Pfam" id="PF22951">
    <property type="entry name" value="3HBD"/>
    <property type="match status" value="1"/>
</dbReference>
<proteinExistence type="predicted"/>
<dbReference type="Proteomes" id="UP000000311">
    <property type="component" value="Unassembled WGS sequence"/>
</dbReference>
<dbReference type="AlphaFoldDB" id="E2ARV0"/>
<dbReference type="EMBL" id="GL442175">
    <property type="protein sequence ID" value="EFN63833.1"/>
    <property type="molecule type" value="Genomic_DNA"/>
</dbReference>
<feature type="region of interest" description="Disordered" evidence="3">
    <location>
        <begin position="521"/>
        <end position="556"/>
    </location>
</feature>
<evidence type="ECO:0000313" key="6">
    <source>
        <dbReference type="Proteomes" id="UP000000311"/>
    </source>
</evidence>
<evidence type="ECO:0000256" key="1">
    <source>
        <dbReference type="ARBA" id="ARBA00023242"/>
    </source>
</evidence>
<name>E2ARV0_CAMFO</name>
<dbReference type="Gene3D" id="2.60.40.1970">
    <property type="entry name" value="YEATS domain"/>
    <property type="match status" value="1"/>
</dbReference>
<dbReference type="PROSITE" id="PS51037">
    <property type="entry name" value="YEATS"/>
    <property type="match status" value="1"/>
</dbReference>
<dbReference type="CDD" id="cd16907">
    <property type="entry name" value="YEATS_YEATS2_like"/>
    <property type="match status" value="1"/>
</dbReference>
<dbReference type="InterPro" id="IPR038704">
    <property type="entry name" value="YEAST_sf"/>
</dbReference>
<feature type="domain" description="YEATS" evidence="4">
    <location>
        <begin position="204"/>
        <end position="352"/>
    </location>
</feature>
<evidence type="ECO:0000259" key="4">
    <source>
        <dbReference type="PROSITE" id="PS51037"/>
    </source>
</evidence>
<dbReference type="STRING" id="104421.E2ARV0"/>
<dbReference type="InterPro" id="IPR055127">
    <property type="entry name" value="YEATS2_3HBD"/>
</dbReference>
<dbReference type="InterPro" id="IPR005033">
    <property type="entry name" value="YEATS"/>
</dbReference>
<dbReference type="InParanoid" id="E2ARV0"/>
<comment type="subcellular location">
    <subcellularLocation>
        <location evidence="2">Nucleus</location>
    </subcellularLocation>
</comment>
<dbReference type="PANTHER" id="PTHR23195">
    <property type="entry name" value="YEATS DOMAIN"/>
    <property type="match status" value="1"/>
</dbReference>
<dbReference type="FunCoup" id="E2ARV0">
    <property type="interactions" value="44"/>
</dbReference>
<evidence type="ECO:0000313" key="5">
    <source>
        <dbReference type="EMBL" id="EFN63833.1"/>
    </source>
</evidence>
<feature type="compositionally biased region" description="Basic and acidic residues" evidence="3">
    <location>
        <begin position="153"/>
        <end position="183"/>
    </location>
</feature>
<sequence>MSAPEESLNDQDPDYVSSISNEQVQQKIYEENARNTTARKITAIVEKEFAREIESKEKEIFQIQEILHKALKNFHLLRYVIITNFYNRKQCQIPQAAESTKQTKIHPAIKSLLGKYPKSVQCTDLAVPSTSTDPRFLCNDESLASCAQTTTIKTEENKQQQADKHDTALQSEKRKLPDEESRPRKVPRYIPPKSSTPAQTGPSRGNSQKIRKRIIVGNISKWIPPDWREDASSHKWTIYVRSDKDESADISLFVSKVRFFLHPSYRPNDVVEVTSYPFHLCRRGWGEFPVRVQLHFKNALDKPVDIIHHLKLDRTYTGLQTLGSETLVNIWIHTTQTRNLEQNNSRESVESPNNACIKVESNNDSSEFIHKFARKPMETLQSISEEIRVKEEIINSEVHEQSNLSLDLIKKLEDIKVKIESNDKSNLDEINYSIRHDHNYVNRHFNSNHYSEKEGNITIEHFLESNHIPATNSSASDDKREKLGNVQIISHRFNGDIQSSNSCQSLATSNTAENNSQVNTTFQERNSQKNLSSSDANKSLQAKKSSNTSKISGNITTTDTSVTINGFYKTSNASFDRLTSLQETTRISNTANSHLEPLEISIPPPNMFTSSTNKCTLVRKDTKSITVDMTNILSSKSSENSRKLVDGDLKLSIARDGNIAKLNVRIPQTVSILKKPPNAKMNTRLDGLEDPVSDNKKPAVLILKNSNNLLLNVNENVPILKIADPCDPRYNYNLEATKGVSLTDKQKTSTVMPYVRSEDKTATQRVKITLGKDKYKIQSKRELYEATLRSIDIANIVDTEALIRFIVRRLPIITRDARDPEYKLMHPYACCSEEEYFAHNVGKQRALEWHRAKIIRSFLRIKKIPSDSLWSVKEIMVWAKLHGYTPSRNSSGLSEAVTMNDTKKCPSDTTTPTATSATCTESVALQKWLQTCQEESSQSIDACVEDEEIDVESVEESSCRITIDRRKNDDDGGSDFSKLIPLELDGSLLPFHNFVDDTARDIGIKIGPEEIVPGVLYNAASRVMMRVVECFVEDLTRTSLAKAWERNSRNE</sequence>
<keyword evidence="6" id="KW-1185">Reference proteome</keyword>
<dbReference type="OMA" id="AWERNSG"/>
<dbReference type="GO" id="GO:0006355">
    <property type="term" value="P:regulation of DNA-templated transcription"/>
    <property type="evidence" value="ECO:0007669"/>
    <property type="project" value="InterPro"/>
</dbReference>
<feature type="region of interest" description="Disordered" evidence="3">
    <location>
        <begin position="153"/>
        <end position="210"/>
    </location>
</feature>
<keyword evidence="1 2" id="KW-0539">Nucleus</keyword>
<dbReference type="Pfam" id="PF03366">
    <property type="entry name" value="YEATS"/>
    <property type="match status" value="1"/>
</dbReference>
<reference evidence="5 6" key="1">
    <citation type="journal article" date="2010" name="Science">
        <title>Genomic comparison of the ants Camponotus floridanus and Harpegnathos saltator.</title>
        <authorList>
            <person name="Bonasio R."/>
            <person name="Zhang G."/>
            <person name="Ye C."/>
            <person name="Mutti N.S."/>
            <person name="Fang X."/>
            <person name="Qin N."/>
            <person name="Donahue G."/>
            <person name="Yang P."/>
            <person name="Li Q."/>
            <person name="Li C."/>
            <person name="Zhang P."/>
            <person name="Huang Z."/>
            <person name="Berger S.L."/>
            <person name="Reinberg D."/>
            <person name="Wang J."/>
            <person name="Liebig J."/>
        </authorList>
    </citation>
    <scope>NUCLEOTIDE SEQUENCE [LARGE SCALE GENOMIC DNA]</scope>
    <source>
        <strain evidence="6">C129</strain>
    </source>
</reference>
<dbReference type="InterPro" id="IPR055129">
    <property type="entry name" value="YEATS_dom"/>
</dbReference>
<dbReference type="GO" id="GO:0005634">
    <property type="term" value="C:nucleus"/>
    <property type="evidence" value="ECO:0007669"/>
    <property type="project" value="UniProtKB-SubCell"/>
</dbReference>
<protein>
    <submittedName>
        <fullName evidence="5">YEATS domain-containing protein 2</fullName>
    </submittedName>
</protein>
<organism evidence="6">
    <name type="scientific">Camponotus floridanus</name>
    <name type="common">Florida carpenter ant</name>
    <dbReference type="NCBI Taxonomy" id="104421"/>
    <lineage>
        <taxon>Eukaryota</taxon>
        <taxon>Metazoa</taxon>
        <taxon>Ecdysozoa</taxon>
        <taxon>Arthropoda</taxon>
        <taxon>Hexapoda</taxon>
        <taxon>Insecta</taxon>
        <taxon>Pterygota</taxon>
        <taxon>Neoptera</taxon>
        <taxon>Endopterygota</taxon>
        <taxon>Hymenoptera</taxon>
        <taxon>Apocrita</taxon>
        <taxon>Aculeata</taxon>
        <taxon>Formicoidea</taxon>
        <taxon>Formicidae</taxon>
        <taxon>Formicinae</taxon>
        <taxon>Camponotus</taxon>
    </lineage>
</organism>
<accession>E2ARV0</accession>
<evidence type="ECO:0000256" key="3">
    <source>
        <dbReference type="SAM" id="MobiDB-lite"/>
    </source>
</evidence>